<proteinExistence type="inferred from homology"/>
<dbReference type="Gene3D" id="1.10.8.60">
    <property type="match status" value="1"/>
</dbReference>
<feature type="domain" description="AAA+ ATPase" evidence="16">
    <location>
        <begin position="224"/>
        <end position="364"/>
    </location>
</feature>
<keyword evidence="10 14" id="KW-1133">Transmembrane helix</keyword>
<dbReference type="FunFam" id="1.20.58.760:FF:000001">
    <property type="entry name" value="ATP-dependent zinc metalloprotease FtsH"/>
    <property type="match status" value="1"/>
</dbReference>
<keyword evidence="4 14" id="KW-0812">Transmembrane</keyword>
<comment type="cofactor">
    <cofactor evidence="14">
        <name>Zn(2+)</name>
        <dbReference type="ChEBI" id="CHEBI:29105"/>
    </cofactor>
    <text evidence="14">Binds 1 zinc ion per subunit.</text>
</comment>
<dbReference type="GO" id="GO:0008270">
    <property type="term" value="F:zinc ion binding"/>
    <property type="evidence" value="ECO:0007669"/>
    <property type="project" value="UniProtKB-UniRule"/>
</dbReference>
<dbReference type="GO" id="GO:0030163">
    <property type="term" value="P:protein catabolic process"/>
    <property type="evidence" value="ECO:0007669"/>
    <property type="project" value="UniProtKB-UniRule"/>
</dbReference>
<evidence type="ECO:0000259" key="16">
    <source>
        <dbReference type="SMART" id="SM00382"/>
    </source>
</evidence>
<sequence length="663" mass="72489">MNNNNKNNGFIKNSFLWVILVIAVVFGVQYLFRSTNTETVDKINYTTLVKKLKAGDIKELTYQPSSSLISINGEYKKPKTVEAKTTFLAIPNKPTKVTNFSTLILPTDTTIADLQELADKEKVKVTIKQEASNGIWMNLLISWLPLLVMVGFLYMMMGGMRGGGGAGGGNPMSFGKSRAKEQDKKTVKVRFADVAGSDEEKEELVEVVDFLKNPKKYHDLGARIPAGVLLEGPPGTGKTLLAKAVAGEAGVPFFSISGSDFVEMFVGVGASRVRDLFEKAKKEAPAIIFIDEIDAVGRQRGAGMGGGNDEREQTLNQLLVEMDGFNESNEAVIVIAATNRSDVLDPALLRPGRFDRKVLVGAPDVKGREAVLKVHAKNKPLAADVDLKVVAQQTPGFVGADLENVLNEAALVAARRNKTEIDASDIDEAEDRVIAGPAKRDKRISEREREMVAYHEAGHTIVGLVLSNANVVHKVTIVPRGRAGGYMISLPKEDQFLLSKDDMRERLAGLMGGRTAEEIIFNAITTGASNDFEQATQLARGMVTQYGMSERLGTVALEGNSQSVFIGRDYGQTKGYSEYTAQAIDEEVRNIINEAHETARQIIESHRAQHKAIALALLEHETLDARQIKSLYETGRMPIDVAQEPEKYTPSSYQDSLDSLNNE</sequence>
<dbReference type="Pfam" id="PF00004">
    <property type="entry name" value="AAA"/>
    <property type="match status" value="1"/>
</dbReference>
<dbReference type="SUPFAM" id="SSF140990">
    <property type="entry name" value="FtsH protease domain-like"/>
    <property type="match status" value="1"/>
</dbReference>
<feature type="transmembrane region" description="Helical" evidence="14">
    <location>
        <begin position="135"/>
        <end position="157"/>
    </location>
</feature>
<comment type="similarity">
    <text evidence="2 14">In the C-terminal section; belongs to the peptidase M41 family.</text>
</comment>
<keyword evidence="6 14" id="KW-0547">Nucleotide-binding</keyword>
<dbReference type="InterPro" id="IPR027417">
    <property type="entry name" value="P-loop_NTPase"/>
</dbReference>
<feature type="active site" evidence="14">
    <location>
        <position position="456"/>
    </location>
</feature>
<keyword evidence="8 14" id="KW-0862">Zinc</keyword>
<comment type="caution">
    <text evidence="17">The sequence shown here is derived from an EMBL/GenBank/DDBJ whole genome shotgun (WGS) entry which is preliminary data.</text>
</comment>
<evidence type="ECO:0000256" key="11">
    <source>
        <dbReference type="ARBA" id="ARBA00023049"/>
    </source>
</evidence>
<keyword evidence="3 14" id="KW-0645">Protease</keyword>
<evidence type="ECO:0000313" key="17">
    <source>
        <dbReference type="EMBL" id="GFH42633.1"/>
    </source>
</evidence>
<organism evidence="17 18">
    <name type="scientific">Pseudolactococcus hodotermopsidis</name>
    <dbReference type="NCBI Taxonomy" id="2709157"/>
    <lineage>
        <taxon>Bacteria</taxon>
        <taxon>Bacillati</taxon>
        <taxon>Bacillota</taxon>
        <taxon>Bacilli</taxon>
        <taxon>Lactobacillales</taxon>
        <taxon>Streptococcaceae</taxon>
        <taxon>Pseudolactococcus</taxon>
    </lineage>
</organism>
<dbReference type="PROSITE" id="PS00674">
    <property type="entry name" value="AAA"/>
    <property type="match status" value="1"/>
</dbReference>
<comment type="subunit">
    <text evidence="14">Homohexamer.</text>
</comment>
<dbReference type="AlphaFoldDB" id="A0A6A0BD59"/>
<dbReference type="GO" id="GO:0005524">
    <property type="term" value="F:ATP binding"/>
    <property type="evidence" value="ECO:0007669"/>
    <property type="project" value="UniProtKB-UniRule"/>
</dbReference>
<dbReference type="InterPro" id="IPR003960">
    <property type="entry name" value="ATPase_AAA_CS"/>
</dbReference>
<dbReference type="InterPro" id="IPR000642">
    <property type="entry name" value="Peptidase_M41"/>
</dbReference>
<dbReference type="PANTHER" id="PTHR23076:SF113">
    <property type="entry name" value="ATP-DEPENDENT ZINC METALLOPROTEASE FTSH 1, CHLOROPLASTIC-RELATED"/>
    <property type="match status" value="1"/>
</dbReference>
<protein>
    <recommendedName>
        <fullName evidence="14">ATP-dependent zinc metalloprotease FtsH</fullName>
        <ecNumber evidence="14">3.4.24.-</ecNumber>
    </recommendedName>
</protein>
<evidence type="ECO:0000256" key="1">
    <source>
        <dbReference type="ARBA" id="ARBA00004370"/>
    </source>
</evidence>
<dbReference type="GO" id="GO:0005886">
    <property type="term" value="C:plasma membrane"/>
    <property type="evidence" value="ECO:0007669"/>
    <property type="project" value="UniProtKB-SubCell"/>
</dbReference>
<dbReference type="Gene3D" id="3.40.50.300">
    <property type="entry name" value="P-loop containing nucleotide triphosphate hydrolases"/>
    <property type="match status" value="1"/>
</dbReference>
<evidence type="ECO:0000256" key="10">
    <source>
        <dbReference type="ARBA" id="ARBA00022989"/>
    </source>
</evidence>
<dbReference type="FunFam" id="1.10.8.60:FF:000001">
    <property type="entry name" value="ATP-dependent zinc metalloprotease FtsH"/>
    <property type="match status" value="1"/>
</dbReference>
<comment type="similarity">
    <text evidence="13 14">In the central section; belongs to the AAA ATPase family.</text>
</comment>
<dbReference type="GO" id="GO:0006508">
    <property type="term" value="P:proteolysis"/>
    <property type="evidence" value="ECO:0007669"/>
    <property type="project" value="UniProtKB-KW"/>
</dbReference>
<keyword evidence="12 14" id="KW-0472">Membrane</keyword>
<evidence type="ECO:0000256" key="13">
    <source>
        <dbReference type="ARBA" id="ARBA00061570"/>
    </source>
</evidence>
<evidence type="ECO:0000256" key="8">
    <source>
        <dbReference type="ARBA" id="ARBA00022833"/>
    </source>
</evidence>
<evidence type="ECO:0000256" key="7">
    <source>
        <dbReference type="ARBA" id="ARBA00022801"/>
    </source>
</evidence>
<dbReference type="RefSeq" id="WP_172208848.1">
    <property type="nucleotide sequence ID" value="NZ_BLLI01000032.1"/>
</dbReference>
<dbReference type="EMBL" id="BLLI01000032">
    <property type="protein sequence ID" value="GFH42633.1"/>
    <property type="molecule type" value="Genomic_DNA"/>
</dbReference>
<dbReference type="InterPro" id="IPR003593">
    <property type="entry name" value="AAA+_ATPase"/>
</dbReference>
<evidence type="ECO:0000256" key="14">
    <source>
        <dbReference type="HAMAP-Rule" id="MF_01458"/>
    </source>
</evidence>
<evidence type="ECO:0000256" key="3">
    <source>
        <dbReference type="ARBA" id="ARBA00022670"/>
    </source>
</evidence>
<dbReference type="NCBIfam" id="TIGR01241">
    <property type="entry name" value="FtsH_fam"/>
    <property type="match status" value="1"/>
</dbReference>
<dbReference type="GO" id="GO:0004222">
    <property type="term" value="F:metalloendopeptidase activity"/>
    <property type="evidence" value="ECO:0007669"/>
    <property type="project" value="InterPro"/>
</dbReference>
<dbReference type="HAMAP" id="MF_01458">
    <property type="entry name" value="FtsH"/>
    <property type="match status" value="1"/>
</dbReference>
<gene>
    <name evidence="14 17" type="primary">ftsH</name>
    <name evidence="17" type="ORF">Hs30E_11840</name>
</gene>
<feature type="binding site" evidence="14">
    <location>
        <begin position="232"/>
        <end position="239"/>
    </location>
    <ligand>
        <name>ATP</name>
        <dbReference type="ChEBI" id="CHEBI:30616"/>
    </ligand>
</feature>
<evidence type="ECO:0000256" key="9">
    <source>
        <dbReference type="ARBA" id="ARBA00022840"/>
    </source>
</evidence>
<keyword evidence="5 14" id="KW-0479">Metal-binding</keyword>
<feature type="binding site" evidence="14">
    <location>
        <position position="455"/>
    </location>
    <ligand>
        <name>Zn(2+)</name>
        <dbReference type="ChEBI" id="CHEBI:29105"/>
        <note>catalytic</note>
    </ligand>
</feature>
<keyword evidence="9 14" id="KW-0067">ATP-binding</keyword>
<dbReference type="SMART" id="SM00382">
    <property type="entry name" value="AAA"/>
    <property type="match status" value="1"/>
</dbReference>
<dbReference type="CDD" id="cd19501">
    <property type="entry name" value="RecA-like_FtsH"/>
    <property type="match status" value="1"/>
</dbReference>
<dbReference type="Pfam" id="PF06480">
    <property type="entry name" value="FtsH_ext"/>
    <property type="match status" value="1"/>
</dbReference>
<feature type="binding site" evidence="14">
    <location>
        <position position="531"/>
    </location>
    <ligand>
        <name>Zn(2+)</name>
        <dbReference type="ChEBI" id="CHEBI:29105"/>
        <note>catalytic</note>
    </ligand>
</feature>
<feature type="transmembrane region" description="Helical" evidence="14">
    <location>
        <begin position="15"/>
        <end position="32"/>
    </location>
</feature>
<reference evidence="17 18" key="1">
    <citation type="submission" date="2020-02" db="EMBL/GenBank/DDBJ databases">
        <title>Draft genome sequence of Lactococcus sp. Hs30E4-3.</title>
        <authorList>
            <person name="Noda S."/>
            <person name="Yuki M."/>
            <person name="Ohkuma M."/>
        </authorList>
    </citation>
    <scope>NUCLEOTIDE SEQUENCE [LARGE SCALE GENOMIC DNA]</scope>
    <source>
        <strain evidence="17 18">Hs30E4-3</strain>
    </source>
</reference>
<keyword evidence="18" id="KW-1185">Reference proteome</keyword>
<dbReference type="GO" id="GO:0016887">
    <property type="term" value="F:ATP hydrolysis activity"/>
    <property type="evidence" value="ECO:0007669"/>
    <property type="project" value="UniProtKB-UniRule"/>
</dbReference>
<dbReference type="EC" id="3.4.24.-" evidence="14"/>
<dbReference type="InterPro" id="IPR037219">
    <property type="entry name" value="Peptidase_M41-like"/>
</dbReference>
<dbReference type="Pfam" id="PF01434">
    <property type="entry name" value="Peptidase_M41"/>
    <property type="match status" value="1"/>
</dbReference>
<accession>A0A6A0BD59</accession>
<name>A0A6A0BD59_9LACT</name>
<dbReference type="InterPro" id="IPR041569">
    <property type="entry name" value="AAA_lid_3"/>
</dbReference>
<evidence type="ECO:0000256" key="15">
    <source>
        <dbReference type="RuleBase" id="RU003651"/>
    </source>
</evidence>
<dbReference type="PANTHER" id="PTHR23076">
    <property type="entry name" value="METALLOPROTEASE M41 FTSH"/>
    <property type="match status" value="1"/>
</dbReference>
<keyword evidence="14" id="KW-1003">Cell membrane</keyword>
<dbReference type="Gene3D" id="1.20.58.760">
    <property type="entry name" value="Peptidase M41"/>
    <property type="match status" value="1"/>
</dbReference>
<comment type="subcellular location">
    <subcellularLocation>
        <location evidence="14">Cell membrane</location>
        <topology evidence="14">Multi-pass membrane protein</topology>
        <orientation evidence="14">Cytoplasmic side</orientation>
    </subcellularLocation>
    <subcellularLocation>
        <location evidence="1">Membrane</location>
    </subcellularLocation>
</comment>
<dbReference type="InterPro" id="IPR005936">
    <property type="entry name" value="FtsH"/>
</dbReference>
<feature type="binding site" evidence="14">
    <location>
        <position position="459"/>
    </location>
    <ligand>
        <name>Zn(2+)</name>
        <dbReference type="ChEBI" id="CHEBI:29105"/>
        <note>catalytic</note>
    </ligand>
</feature>
<keyword evidence="7 14" id="KW-0378">Hydrolase</keyword>
<dbReference type="FunFam" id="3.40.50.300:FF:000001">
    <property type="entry name" value="ATP-dependent zinc metalloprotease FtsH"/>
    <property type="match status" value="1"/>
</dbReference>
<dbReference type="Proteomes" id="UP000480303">
    <property type="component" value="Unassembled WGS sequence"/>
</dbReference>
<dbReference type="InterPro" id="IPR003959">
    <property type="entry name" value="ATPase_AAA_core"/>
</dbReference>
<dbReference type="Pfam" id="PF17862">
    <property type="entry name" value="AAA_lid_3"/>
    <property type="match status" value="1"/>
</dbReference>
<evidence type="ECO:0000313" key="18">
    <source>
        <dbReference type="Proteomes" id="UP000480303"/>
    </source>
</evidence>
<keyword evidence="11 14" id="KW-0482">Metalloprotease</keyword>
<dbReference type="GO" id="GO:0004176">
    <property type="term" value="F:ATP-dependent peptidase activity"/>
    <property type="evidence" value="ECO:0007669"/>
    <property type="project" value="InterPro"/>
</dbReference>
<evidence type="ECO:0000256" key="12">
    <source>
        <dbReference type="ARBA" id="ARBA00023136"/>
    </source>
</evidence>
<evidence type="ECO:0000256" key="4">
    <source>
        <dbReference type="ARBA" id="ARBA00022692"/>
    </source>
</evidence>
<dbReference type="InterPro" id="IPR011546">
    <property type="entry name" value="Pept_M41_FtsH_extracell"/>
</dbReference>
<comment type="similarity">
    <text evidence="15">Belongs to the AAA ATPase family.</text>
</comment>
<dbReference type="SUPFAM" id="SSF52540">
    <property type="entry name" value="P-loop containing nucleoside triphosphate hydrolases"/>
    <property type="match status" value="1"/>
</dbReference>
<evidence type="ECO:0000256" key="6">
    <source>
        <dbReference type="ARBA" id="ARBA00022741"/>
    </source>
</evidence>
<evidence type="ECO:0000256" key="5">
    <source>
        <dbReference type="ARBA" id="ARBA00022723"/>
    </source>
</evidence>
<evidence type="ECO:0000256" key="2">
    <source>
        <dbReference type="ARBA" id="ARBA00010044"/>
    </source>
</evidence>
<comment type="function">
    <text evidence="14">Acts as a processive, ATP-dependent zinc metallopeptidase for both cytoplasmic and membrane proteins. Plays a role in the quality control of integral membrane proteins.</text>
</comment>